<accession>A0A9Q3GPJ0</accession>
<dbReference type="InterPro" id="IPR043502">
    <property type="entry name" value="DNA/RNA_pol_sf"/>
</dbReference>
<reference evidence="1" key="1">
    <citation type="submission" date="2021-03" db="EMBL/GenBank/DDBJ databases">
        <title>Draft genome sequence of rust myrtle Austropuccinia psidii MF-1, a brazilian biotype.</title>
        <authorList>
            <person name="Quecine M.C."/>
            <person name="Pachon D.M.R."/>
            <person name="Bonatelli M.L."/>
            <person name="Correr F.H."/>
            <person name="Franceschini L.M."/>
            <person name="Leite T.F."/>
            <person name="Margarido G.R.A."/>
            <person name="Almeida C.A."/>
            <person name="Ferrarezi J.A."/>
            <person name="Labate C.A."/>
        </authorList>
    </citation>
    <scope>NUCLEOTIDE SEQUENCE</scope>
    <source>
        <strain evidence="1">MF-1</strain>
    </source>
</reference>
<keyword evidence="2" id="KW-1185">Reference proteome</keyword>
<sequence>MPQDTANKNLCKHTQDAQTFLRGTLLHSGQKLPGQPLPKLGKTPLANQGKELQKCFREEIITPHRKGNIRLNPEFVMLDDAHIQGFLLGTDYHRIYGIDFYNSKNKHITIGTNNKKKLSRDIYHIYAQDPLEELVIEFRESQFSTTLTRKQKLGLLKMLREYRQAFAIGEGSLGKIRGDDIELYLHVERPYPPILRRPPFPEGLETRKEIEKHINELLDMDVIRSIGHNEIVEITTAVLITWHYGKYRLCVVFSALNNYTNSGRYPIPRIPPALEKLERSKYITKMDFMKGFHQN</sequence>
<gene>
    <name evidence="1" type="ORF">O181_014866</name>
</gene>
<comment type="caution">
    <text evidence="1">The sequence shown here is derived from an EMBL/GenBank/DDBJ whole genome shotgun (WGS) entry which is preliminary data.</text>
</comment>
<evidence type="ECO:0000313" key="1">
    <source>
        <dbReference type="EMBL" id="MBW0475151.1"/>
    </source>
</evidence>
<organism evidence="1 2">
    <name type="scientific">Austropuccinia psidii MF-1</name>
    <dbReference type="NCBI Taxonomy" id="1389203"/>
    <lineage>
        <taxon>Eukaryota</taxon>
        <taxon>Fungi</taxon>
        <taxon>Dikarya</taxon>
        <taxon>Basidiomycota</taxon>
        <taxon>Pucciniomycotina</taxon>
        <taxon>Pucciniomycetes</taxon>
        <taxon>Pucciniales</taxon>
        <taxon>Sphaerophragmiaceae</taxon>
        <taxon>Austropuccinia</taxon>
    </lineage>
</organism>
<dbReference type="InterPro" id="IPR043128">
    <property type="entry name" value="Rev_trsase/Diguanyl_cyclase"/>
</dbReference>
<name>A0A9Q3GPJ0_9BASI</name>
<dbReference type="PANTHER" id="PTHR24559">
    <property type="entry name" value="TRANSPOSON TY3-I GAG-POL POLYPROTEIN"/>
    <property type="match status" value="1"/>
</dbReference>
<dbReference type="InterPro" id="IPR053134">
    <property type="entry name" value="RNA-dir_DNA_polymerase"/>
</dbReference>
<protein>
    <submittedName>
        <fullName evidence="1">Uncharacterized protein</fullName>
    </submittedName>
</protein>
<proteinExistence type="predicted"/>
<dbReference type="Gene3D" id="3.30.70.270">
    <property type="match status" value="1"/>
</dbReference>
<dbReference type="Proteomes" id="UP000765509">
    <property type="component" value="Unassembled WGS sequence"/>
</dbReference>
<dbReference type="Gene3D" id="3.10.10.10">
    <property type="entry name" value="HIV Type 1 Reverse Transcriptase, subunit A, domain 1"/>
    <property type="match status" value="1"/>
</dbReference>
<dbReference type="AlphaFoldDB" id="A0A9Q3GPJ0"/>
<dbReference type="PANTHER" id="PTHR24559:SF444">
    <property type="entry name" value="REVERSE TRANSCRIPTASE DOMAIN-CONTAINING PROTEIN"/>
    <property type="match status" value="1"/>
</dbReference>
<dbReference type="EMBL" id="AVOT02004003">
    <property type="protein sequence ID" value="MBW0475151.1"/>
    <property type="molecule type" value="Genomic_DNA"/>
</dbReference>
<dbReference type="OrthoDB" id="117622at2759"/>
<dbReference type="SUPFAM" id="SSF56672">
    <property type="entry name" value="DNA/RNA polymerases"/>
    <property type="match status" value="1"/>
</dbReference>
<evidence type="ECO:0000313" key="2">
    <source>
        <dbReference type="Proteomes" id="UP000765509"/>
    </source>
</evidence>